<dbReference type="GO" id="GO:0005737">
    <property type="term" value="C:cytoplasm"/>
    <property type="evidence" value="ECO:0007669"/>
    <property type="project" value="UniProtKB-SubCell"/>
</dbReference>
<feature type="region of interest" description="Disordered" evidence="6">
    <location>
        <begin position="131"/>
        <end position="203"/>
    </location>
</feature>
<dbReference type="CDD" id="cd01108">
    <property type="entry name" value="HTH_CueR"/>
    <property type="match status" value="1"/>
</dbReference>
<feature type="compositionally biased region" description="Low complexity" evidence="6">
    <location>
        <begin position="154"/>
        <end position="189"/>
    </location>
</feature>
<evidence type="ECO:0000256" key="2">
    <source>
        <dbReference type="ARBA" id="ARBA00022490"/>
    </source>
</evidence>
<evidence type="ECO:0000256" key="5">
    <source>
        <dbReference type="ARBA" id="ARBA00023163"/>
    </source>
</evidence>
<dbReference type="InterPro" id="IPR011789">
    <property type="entry name" value="CueR"/>
</dbReference>
<sequence>MNIGQAAQASGVTAKMIRYYESIGLMPPSPRSEAGYRRYGEQDLHLLRFIRQARRLGFGIDQIRQLLALWQDRDRSSAQVKALAQSHVDELNQRIGELVAMRDTLSHLAKHCHGDDRPDCPILEGIAAAGLSSAPNPKADGSSEGASPCVHEPAALAQGAATGVTATAGTAGSADTTGTAGTTAPASAAGGDGDGKALHSLQK</sequence>
<dbReference type="InterPro" id="IPR000551">
    <property type="entry name" value="MerR-type_HTH_dom"/>
</dbReference>
<name>A0A378YGD4_9BURK</name>
<comment type="subcellular location">
    <subcellularLocation>
        <location evidence="1">Cytoplasm</location>
    </subcellularLocation>
</comment>
<evidence type="ECO:0000259" key="7">
    <source>
        <dbReference type="PROSITE" id="PS50937"/>
    </source>
</evidence>
<dbReference type="AlphaFoldDB" id="A0A378YGD4"/>
<dbReference type="InterPro" id="IPR047057">
    <property type="entry name" value="MerR_fam"/>
</dbReference>
<keyword evidence="4" id="KW-0238">DNA-binding</keyword>
<evidence type="ECO:0000256" key="6">
    <source>
        <dbReference type="SAM" id="MobiDB-lite"/>
    </source>
</evidence>
<dbReference type="Pfam" id="PF09278">
    <property type="entry name" value="MerR-DNA-bind"/>
    <property type="match status" value="1"/>
</dbReference>
<dbReference type="GO" id="GO:0005507">
    <property type="term" value="F:copper ion binding"/>
    <property type="evidence" value="ECO:0007669"/>
    <property type="project" value="InterPro"/>
</dbReference>
<dbReference type="InterPro" id="IPR015358">
    <property type="entry name" value="Tscrpt_reg_MerR_DNA-bd"/>
</dbReference>
<dbReference type="GO" id="GO:0003700">
    <property type="term" value="F:DNA-binding transcription factor activity"/>
    <property type="evidence" value="ECO:0007669"/>
    <property type="project" value="InterPro"/>
</dbReference>
<evidence type="ECO:0000256" key="4">
    <source>
        <dbReference type="ARBA" id="ARBA00023125"/>
    </source>
</evidence>
<dbReference type="PROSITE" id="PS00552">
    <property type="entry name" value="HTH_MERR_1"/>
    <property type="match status" value="1"/>
</dbReference>
<dbReference type="EMBL" id="UGSG01000001">
    <property type="protein sequence ID" value="SUA76222.1"/>
    <property type="molecule type" value="Genomic_DNA"/>
</dbReference>
<dbReference type="PANTHER" id="PTHR30204:SF94">
    <property type="entry name" value="HEAVY METAL-DEPENDENT TRANSCRIPTIONAL REGULATOR HI_0293-RELATED"/>
    <property type="match status" value="1"/>
</dbReference>
<organism evidence="8 9">
    <name type="scientific">Pandoraea pnomenusa</name>
    <dbReference type="NCBI Taxonomy" id="93220"/>
    <lineage>
        <taxon>Bacteria</taxon>
        <taxon>Pseudomonadati</taxon>
        <taxon>Pseudomonadota</taxon>
        <taxon>Betaproteobacteria</taxon>
        <taxon>Burkholderiales</taxon>
        <taxon>Burkholderiaceae</taxon>
        <taxon>Pandoraea</taxon>
    </lineage>
</organism>
<dbReference type="GO" id="GO:0003677">
    <property type="term" value="F:DNA binding"/>
    <property type="evidence" value="ECO:0007669"/>
    <property type="project" value="UniProtKB-KW"/>
</dbReference>
<dbReference type="PROSITE" id="PS50937">
    <property type="entry name" value="HTH_MERR_2"/>
    <property type="match status" value="1"/>
</dbReference>
<dbReference type="SUPFAM" id="SSF46955">
    <property type="entry name" value="Putative DNA-binding domain"/>
    <property type="match status" value="1"/>
</dbReference>
<dbReference type="GO" id="GO:0045893">
    <property type="term" value="P:positive regulation of DNA-templated transcription"/>
    <property type="evidence" value="ECO:0007669"/>
    <property type="project" value="InterPro"/>
</dbReference>
<dbReference type="Gene3D" id="1.10.1660.10">
    <property type="match status" value="1"/>
</dbReference>
<keyword evidence="3" id="KW-0805">Transcription regulation</keyword>
<gene>
    <name evidence="8" type="primary">hmrR</name>
    <name evidence="8" type="ORF">NCTC13160_01280</name>
</gene>
<evidence type="ECO:0000256" key="1">
    <source>
        <dbReference type="ARBA" id="ARBA00004496"/>
    </source>
</evidence>
<dbReference type="Pfam" id="PF00376">
    <property type="entry name" value="MerR"/>
    <property type="match status" value="1"/>
</dbReference>
<dbReference type="PRINTS" id="PR00040">
    <property type="entry name" value="HTHMERR"/>
</dbReference>
<dbReference type="SMART" id="SM00422">
    <property type="entry name" value="HTH_MERR"/>
    <property type="match status" value="1"/>
</dbReference>
<keyword evidence="2" id="KW-0963">Cytoplasm</keyword>
<dbReference type="OrthoDB" id="9808480at2"/>
<keyword evidence="5" id="KW-0804">Transcription</keyword>
<dbReference type="NCBIfam" id="TIGR02044">
    <property type="entry name" value="CueR"/>
    <property type="match status" value="1"/>
</dbReference>
<dbReference type="PANTHER" id="PTHR30204">
    <property type="entry name" value="REDOX-CYCLING DRUG-SENSING TRANSCRIPTIONAL ACTIVATOR SOXR"/>
    <property type="match status" value="1"/>
</dbReference>
<accession>A0A378YGD4</accession>
<evidence type="ECO:0000313" key="9">
    <source>
        <dbReference type="Proteomes" id="UP000254573"/>
    </source>
</evidence>
<protein>
    <submittedName>
        <fullName evidence="8">Copper export regulator</fullName>
    </submittedName>
</protein>
<evidence type="ECO:0000256" key="3">
    <source>
        <dbReference type="ARBA" id="ARBA00023015"/>
    </source>
</evidence>
<evidence type="ECO:0000313" key="8">
    <source>
        <dbReference type="EMBL" id="SUA76222.1"/>
    </source>
</evidence>
<feature type="domain" description="HTH merR-type" evidence="7">
    <location>
        <begin position="1"/>
        <end position="69"/>
    </location>
</feature>
<proteinExistence type="predicted"/>
<dbReference type="Proteomes" id="UP000254573">
    <property type="component" value="Unassembled WGS sequence"/>
</dbReference>
<reference evidence="8 9" key="1">
    <citation type="submission" date="2018-06" db="EMBL/GenBank/DDBJ databases">
        <authorList>
            <consortium name="Pathogen Informatics"/>
            <person name="Doyle S."/>
        </authorList>
    </citation>
    <scope>NUCLEOTIDE SEQUENCE [LARGE SCALE GENOMIC DNA]</scope>
    <source>
        <strain evidence="8 9">NCTC13160</strain>
    </source>
</reference>
<dbReference type="InterPro" id="IPR009061">
    <property type="entry name" value="DNA-bd_dom_put_sf"/>
</dbReference>